<evidence type="ECO:0000313" key="1">
    <source>
        <dbReference type="EMBL" id="KAJ1901981.1"/>
    </source>
</evidence>
<protein>
    <submittedName>
        <fullName evidence="1">Uncharacterized protein</fullName>
    </submittedName>
</protein>
<sequence length="428" mass="47723">MSHLLIPEYKVVMLGSGGVGKSMITTRYINGNFTEEYDPTIEDSYRKRCEVDDNACFLEILDTAGQEEYIALRDYHIRGGDCFVIVYSITNKGTLEEAEHIAEKIYQTKQTDEVPIVLVGNKCDRESERQVSMEDGKRVAKKIRSGFYEASAKTGVKVDSIFTQCVRRIKHHSRNTELPSALTTARSSVHHSRESSVQGDKRSGKEKPKSSSKSWLPGRKSISKEKASPAVPASPLPMATLIPALPRNESDIPDYYLTTFTNSFEPHVVPANGKPTSIQRRKLEANSPLGNRQTNKGYAREDSASSSPTGRNGDTMSVPPPKRVHYMGDESPSKRTQDTRSAPPPRRSGSNANFEKKLPDRYDQEDGNIPSLKRSLGTDTESDLSGHRIKKNYIQVVPYGTAIKSDVNKTLPEPKRRKKRMSSSCPIL</sequence>
<dbReference type="Proteomes" id="UP001150581">
    <property type="component" value="Unassembled WGS sequence"/>
</dbReference>
<name>A0ACC1IWK9_9FUNG</name>
<gene>
    <name evidence="1" type="ORF">LPJ66_000377</name>
</gene>
<accession>A0ACC1IWK9</accession>
<comment type="caution">
    <text evidence="1">The sequence shown here is derived from an EMBL/GenBank/DDBJ whole genome shotgun (WGS) entry which is preliminary data.</text>
</comment>
<proteinExistence type="predicted"/>
<organism evidence="1 2">
    <name type="scientific">Kickxella alabastrina</name>
    <dbReference type="NCBI Taxonomy" id="61397"/>
    <lineage>
        <taxon>Eukaryota</taxon>
        <taxon>Fungi</taxon>
        <taxon>Fungi incertae sedis</taxon>
        <taxon>Zoopagomycota</taxon>
        <taxon>Kickxellomycotina</taxon>
        <taxon>Kickxellomycetes</taxon>
        <taxon>Kickxellales</taxon>
        <taxon>Kickxellaceae</taxon>
        <taxon>Kickxella</taxon>
    </lineage>
</organism>
<reference evidence="1" key="1">
    <citation type="submission" date="2022-07" db="EMBL/GenBank/DDBJ databases">
        <title>Phylogenomic reconstructions and comparative analyses of Kickxellomycotina fungi.</title>
        <authorList>
            <person name="Reynolds N.K."/>
            <person name="Stajich J.E."/>
            <person name="Barry K."/>
            <person name="Grigoriev I.V."/>
            <person name="Crous P."/>
            <person name="Smith M.E."/>
        </authorList>
    </citation>
    <scope>NUCLEOTIDE SEQUENCE</scope>
    <source>
        <strain evidence="1">Benny 63K</strain>
    </source>
</reference>
<dbReference type="EMBL" id="JANBPG010000009">
    <property type="protein sequence ID" value="KAJ1901981.1"/>
    <property type="molecule type" value="Genomic_DNA"/>
</dbReference>
<evidence type="ECO:0000313" key="2">
    <source>
        <dbReference type="Proteomes" id="UP001150581"/>
    </source>
</evidence>
<keyword evidence="2" id="KW-1185">Reference proteome</keyword>